<name>A0A0F9HLP4_9ZZZZ</name>
<proteinExistence type="predicted"/>
<comment type="caution">
    <text evidence="1">The sequence shown here is derived from an EMBL/GenBank/DDBJ whole genome shotgun (WGS) entry which is preliminary data.</text>
</comment>
<organism evidence="1">
    <name type="scientific">marine sediment metagenome</name>
    <dbReference type="NCBI Taxonomy" id="412755"/>
    <lineage>
        <taxon>unclassified sequences</taxon>
        <taxon>metagenomes</taxon>
        <taxon>ecological metagenomes</taxon>
    </lineage>
</organism>
<dbReference type="EMBL" id="LAZR01014761">
    <property type="protein sequence ID" value="KKM16062.1"/>
    <property type="molecule type" value="Genomic_DNA"/>
</dbReference>
<gene>
    <name evidence="1" type="ORF">LCGC14_1689630</name>
</gene>
<dbReference type="AlphaFoldDB" id="A0A0F9HLP4"/>
<reference evidence="1" key="1">
    <citation type="journal article" date="2015" name="Nature">
        <title>Complex archaea that bridge the gap between prokaryotes and eukaryotes.</title>
        <authorList>
            <person name="Spang A."/>
            <person name="Saw J.H."/>
            <person name="Jorgensen S.L."/>
            <person name="Zaremba-Niedzwiedzka K."/>
            <person name="Martijn J."/>
            <person name="Lind A.E."/>
            <person name="van Eijk R."/>
            <person name="Schleper C."/>
            <person name="Guy L."/>
            <person name="Ettema T.J."/>
        </authorList>
    </citation>
    <scope>NUCLEOTIDE SEQUENCE</scope>
</reference>
<sequence length="259" mass="28714">MPKLTAPLFSFRASGSLATEITYARSGKLNIVKSIPTHPDARSVAQLTHRVHFSNAVALWHLLSLSQRQSYTSPGNLLRLTGWQYFVKRYLIASLAPPPTEALYQNHQSGLQVGFAAYANFYWAQTFSPQTPHDLTQVQLYQYRIGVPPDVVIDIRETDTLGAPSTISLATASRPGMDMIPWPPAWFTYPLILPRLTPGITYAIVLSCPTGDVGNRVAAIRDNLGGYARGLAYNSIDSGLTWTSHPTRDFFFQTWGIKS</sequence>
<evidence type="ECO:0000313" key="1">
    <source>
        <dbReference type="EMBL" id="KKM16062.1"/>
    </source>
</evidence>
<protein>
    <submittedName>
        <fullName evidence="1">Uncharacterized protein</fullName>
    </submittedName>
</protein>
<accession>A0A0F9HLP4</accession>